<evidence type="ECO:0000313" key="2">
    <source>
        <dbReference type="EMBL" id="MBS4195828.1"/>
    </source>
</evidence>
<dbReference type="SUPFAM" id="SSF47413">
    <property type="entry name" value="lambda repressor-like DNA-binding domains"/>
    <property type="match status" value="1"/>
</dbReference>
<comment type="caution">
    <text evidence="2">The sequence shown here is derived from an EMBL/GenBank/DDBJ whole genome shotgun (WGS) entry which is preliminary data.</text>
</comment>
<dbReference type="EMBL" id="JAGYPG010000002">
    <property type="protein sequence ID" value="MBS4195828.1"/>
    <property type="molecule type" value="Genomic_DNA"/>
</dbReference>
<evidence type="ECO:0000259" key="1">
    <source>
        <dbReference type="PROSITE" id="PS50943"/>
    </source>
</evidence>
<evidence type="ECO:0000313" key="3">
    <source>
        <dbReference type="Proteomes" id="UP000681414"/>
    </source>
</evidence>
<gene>
    <name evidence="2" type="ORF">KHA97_12240</name>
</gene>
<protein>
    <submittedName>
        <fullName evidence="2">Helix-turn-helix transcriptional regulator</fullName>
    </submittedName>
</protein>
<proteinExistence type="predicted"/>
<dbReference type="CDD" id="cd00093">
    <property type="entry name" value="HTH_XRE"/>
    <property type="match status" value="1"/>
</dbReference>
<accession>A0A942YG74</accession>
<dbReference type="InterPro" id="IPR010982">
    <property type="entry name" value="Lambda_DNA-bd_dom_sf"/>
</dbReference>
<organism evidence="2 3">
    <name type="scientific">Lederbergia citri</name>
    <dbReference type="NCBI Taxonomy" id="2833580"/>
    <lineage>
        <taxon>Bacteria</taxon>
        <taxon>Bacillati</taxon>
        <taxon>Bacillota</taxon>
        <taxon>Bacilli</taxon>
        <taxon>Bacillales</taxon>
        <taxon>Bacillaceae</taxon>
        <taxon>Lederbergia</taxon>
    </lineage>
</organism>
<dbReference type="InterPro" id="IPR011990">
    <property type="entry name" value="TPR-like_helical_dom_sf"/>
</dbReference>
<name>A0A942YG74_9BACI</name>
<keyword evidence="3" id="KW-1185">Reference proteome</keyword>
<dbReference type="AlphaFoldDB" id="A0A942YG74"/>
<dbReference type="InterPro" id="IPR001387">
    <property type="entry name" value="Cro/C1-type_HTH"/>
</dbReference>
<dbReference type="Proteomes" id="UP000681414">
    <property type="component" value="Unassembled WGS sequence"/>
</dbReference>
<dbReference type="PROSITE" id="PS50943">
    <property type="entry name" value="HTH_CROC1"/>
    <property type="match status" value="1"/>
</dbReference>
<feature type="domain" description="HTH cro/C1-type" evidence="1">
    <location>
        <begin position="11"/>
        <end position="45"/>
    </location>
</feature>
<sequence length="397" mass="46076">MTLEGLAGTTMTKGMLSLIENNKARPSIESLTYIAEQLEVDVSVLLGAIPPYHFSEVLEEVELLFNIEFDQKTDEYKKIISIVEPLLDKLNQGYESARLLEIVSRCLYHEGMDGWQDTSDKAALLYDQMNLGARRAEIGLFRAMMKFSEHDYKKALEILLRERTEIESKYAYIDPMTRVDLDFHEAILHFAVGDSDSATHIMESAMEYSKEHRIFFRIDDLYRVAAGHALMFKNDEKRVYYLQKLRQYGEFADDMNSLIFCDLLNIEYLVMNQCYTAALEEIDSHLKDPSLTQFYEQFFFLEKGKALFGLQQYKNVLHLLDKINVPSFVHHPFDLSIFYVADSYKARCHMELGNFDKALALAELAIKNISPMPDTPYRDFSFETYELIKEKMSEGKI</sequence>
<reference evidence="2 3" key="1">
    <citation type="submission" date="2021-05" db="EMBL/GenBank/DDBJ databases">
        <title>Novel Bacillus species.</title>
        <authorList>
            <person name="Liu G."/>
        </authorList>
    </citation>
    <scope>NUCLEOTIDE SEQUENCE [LARGE SCALE GENOMIC DNA]</scope>
    <source>
        <strain evidence="3">FJAT-49780</strain>
    </source>
</reference>
<dbReference type="Gene3D" id="1.25.40.10">
    <property type="entry name" value="Tetratricopeptide repeat domain"/>
    <property type="match status" value="2"/>
</dbReference>
<dbReference type="GO" id="GO:0003677">
    <property type="term" value="F:DNA binding"/>
    <property type="evidence" value="ECO:0007669"/>
    <property type="project" value="InterPro"/>
</dbReference>